<dbReference type="NCBIfam" id="TIGR00478">
    <property type="entry name" value="tly"/>
    <property type="match status" value="1"/>
</dbReference>
<proteinExistence type="inferred from homology"/>
<sequence>MSGGRRLDAILVERGLAETRSRAQAMILAGRVRVGDRVVTKAGFRPAPGEEVSLAAPERPYVSRAGEKLEAALERFGVEVEGRLCLDAGASTGGFTDVLLRRGARRVVAVDVGYGQLDWRLRRDPRVEVMERTNVRHLGAGDLPFAPELVVADLSFISVVLALSRIFETAGSVREAVVLVKPQFEVGPEKVSRGGVVRDPGAREEAVLRAVEGFGRFGFGAVGVMESPVFGRRSGNREYLLHLLRGEEGRVGPREVREAVGGDLL</sequence>
<keyword evidence="1 3" id="KW-0694">RNA-binding</keyword>
<dbReference type="Proteomes" id="UP000318065">
    <property type="component" value="Chromosome"/>
</dbReference>
<evidence type="ECO:0000256" key="3">
    <source>
        <dbReference type="PROSITE-ProRule" id="PRU00182"/>
    </source>
</evidence>
<organism evidence="5 6">
    <name type="scientific">Rubrobacter xylanophilus</name>
    <dbReference type="NCBI Taxonomy" id="49319"/>
    <lineage>
        <taxon>Bacteria</taxon>
        <taxon>Bacillati</taxon>
        <taxon>Actinomycetota</taxon>
        <taxon>Rubrobacteria</taxon>
        <taxon>Rubrobacterales</taxon>
        <taxon>Rubrobacteraceae</taxon>
        <taxon>Rubrobacter</taxon>
    </lineage>
</organism>
<dbReference type="InterPro" id="IPR029063">
    <property type="entry name" value="SAM-dependent_MTases_sf"/>
</dbReference>
<dbReference type="Pfam" id="PF01479">
    <property type="entry name" value="S4"/>
    <property type="match status" value="1"/>
</dbReference>
<dbReference type="GO" id="GO:0003723">
    <property type="term" value="F:RNA binding"/>
    <property type="evidence" value="ECO:0007669"/>
    <property type="project" value="UniProtKB-KW"/>
</dbReference>
<dbReference type="Gene3D" id="3.40.50.150">
    <property type="entry name" value="Vaccinia Virus protein VP39"/>
    <property type="match status" value="1"/>
</dbReference>
<dbReference type="InterPro" id="IPR004538">
    <property type="entry name" value="Hemolysin_A/TlyA"/>
</dbReference>
<dbReference type="OrthoDB" id="9784736at2"/>
<dbReference type="InterPro" id="IPR047048">
    <property type="entry name" value="TlyA"/>
</dbReference>
<dbReference type="GO" id="GO:0008168">
    <property type="term" value="F:methyltransferase activity"/>
    <property type="evidence" value="ECO:0007669"/>
    <property type="project" value="UniProtKB-KW"/>
</dbReference>
<dbReference type="CDD" id="cd02440">
    <property type="entry name" value="AdoMet_MTases"/>
    <property type="match status" value="1"/>
</dbReference>
<evidence type="ECO:0000313" key="6">
    <source>
        <dbReference type="Proteomes" id="UP000318065"/>
    </source>
</evidence>
<dbReference type="PANTHER" id="PTHR32319">
    <property type="entry name" value="BACTERIAL HEMOLYSIN-LIKE PROTEIN"/>
    <property type="match status" value="1"/>
</dbReference>
<feature type="domain" description="RNA-binding S4" evidence="4">
    <location>
        <begin position="5"/>
        <end position="70"/>
    </location>
</feature>
<dbReference type="PIRSF" id="PIRSF005578">
    <property type="entry name" value="TlyA"/>
    <property type="match status" value="1"/>
</dbReference>
<gene>
    <name evidence="5" type="ORF">RxyAA322_07670</name>
</gene>
<evidence type="ECO:0000256" key="2">
    <source>
        <dbReference type="ARBA" id="ARBA00029460"/>
    </source>
</evidence>
<evidence type="ECO:0000256" key="1">
    <source>
        <dbReference type="ARBA" id="ARBA00022884"/>
    </source>
</evidence>
<reference evidence="5" key="1">
    <citation type="journal article" date="2019" name="Microbiol. Resour. Announc.">
        <title>Complete Genome Sequence of Rubrobacter xylanophilus Strain AA3-22, Isolated from Arima Onsen in Japan.</title>
        <authorList>
            <person name="Tomariguchi N."/>
            <person name="Miyazaki K."/>
        </authorList>
    </citation>
    <scope>NUCLEOTIDE SEQUENCE [LARGE SCALE GENOMIC DNA]</scope>
    <source>
        <strain evidence="5">AA3-22</strain>
    </source>
</reference>
<dbReference type="GO" id="GO:0032259">
    <property type="term" value="P:methylation"/>
    <property type="evidence" value="ECO:0007669"/>
    <property type="project" value="UniProtKB-KW"/>
</dbReference>
<dbReference type="SUPFAM" id="SSF53335">
    <property type="entry name" value="S-adenosyl-L-methionine-dependent methyltransferases"/>
    <property type="match status" value="1"/>
</dbReference>
<evidence type="ECO:0000313" key="5">
    <source>
        <dbReference type="EMBL" id="BBL78913.1"/>
    </source>
</evidence>
<keyword evidence="5" id="KW-0808">Transferase</keyword>
<dbReference type="InterPro" id="IPR002942">
    <property type="entry name" value="S4_RNA-bd"/>
</dbReference>
<accession>A0A510HJY6</accession>
<dbReference type="AlphaFoldDB" id="A0A510HJY6"/>
<dbReference type="PANTHER" id="PTHR32319:SF0">
    <property type="entry name" value="BACTERIAL HEMOLYSIN-LIKE PROTEIN"/>
    <property type="match status" value="1"/>
</dbReference>
<evidence type="ECO:0000259" key="4">
    <source>
        <dbReference type="SMART" id="SM00363"/>
    </source>
</evidence>
<protein>
    <submittedName>
        <fullName evidence="5">TlyA family rRNA (Cytidine-2'-O)-methyltransferase</fullName>
    </submittedName>
</protein>
<dbReference type="EMBL" id="AP019791">
    <property type="protein sequence ID" value="BBL78913.1"/>
    <property type="molecule type" value="Genomic_DNA"/>
</dbReference>
<dbReference type="SMART" id="SM00363">
    <property type="entry name" value="S4"/>
    <property type="match status" value="1"/>
</dbReference>
<dbReference type="InterPro" id="IPR036986">
    <property type="entry name" value="S4_RNA-bd_sf"/>
</dbReference>
<dbReference type="PROSITE" id="PS50889">
    <property type="entry name" value="S4"/>
    <property type="match status" value="1"/>
</dbReference>
<dbReference type="Pfam" id="PF01728">
    <property type="entry name" value="FtsJ"/>
    <property type="match status" value="1"/>
</dbReference>
<name>A0A510HJY6_9ACTN</name>
<dbReference type="RefSeq" id="WP_143527003.1">
    <property type="nucleotide sequence ID" value="NZ_AP019791.1"/>
</dbReference>
<dbReference type="CDD" id="cd00165">
    <property type="entry name" value="S4"/>
    <property type="match status" value="1"/>
</dbReference>
<dbReference type="SUPFAM" id="SSF55174">
    <property type="entry name" value="Alpha-L RNA-binding motif"/>
    <property type="match status" value="1"/>
</dbReference>
<keyword evidence="5" id="KW-0489">Methyltransferase</keyword>
<dbReference type="Gene3D" id="3.10.290.10">
    <property type="entry name" value="RNA-binding S4 domain"/>
    <property type="match status" value="1"/>
</dbReference>
<comment type="similarity">
    <text evidence="2">Belongs to the TlyA family.</text>
</comment>
<keyword evidence="6" id="KW-1185">Reference proteome</keyword>
<dbReference type="InterPro" id="IPR002877">
    <property type="entry name" value="RNA_MeTrfase_FtsJ_dom"/>
</dbReference>